<name>A0A1S2MAH7_9BACI</name>
<dbReference type="Pfam" id="PF20250">
    <property type="entry name" value="FapA_N"/>
    <property type="match status" value="1"/>
</dbReference>
<sequence length="629" mass="70902">MTNKNNDLLELIKGLNINKSNIINYTDTKDPVVNNQEILGEDDGYVEVRDHQIFVINPSNNGKQPVLIPNSKLQIYVNGSLLKKEQVVFDDDDIRWNVKPTNDYGISISKDNLQVSLQVYPDLFIGYRLKDQKRARRIMIDIEPVEKYFDVEEIISQIAENIVKKGIRVEINTSAIMQEILDPKFKEILVAEGLPVIPSKDGYIQQYFSSVISEVLEEVSGMVDFKNRVKIPTVEAGEVIAQIFSPREGKAGHNVYGDSLEPKTPKEVIVRPKPRVKISDDGKVIALLSGRPSVTGSSVKQFDILDTYEINGDVDMKTGNIFFNGDVIVRGNIKDGMRIDCSGSLFVFGNVYHSTLTASQNVYVTGNIIGSKVNGGQFGMYYSSVYKIAQDLSVSLKRLQYAYSQLKVALSVKNTEYKIGYIVATLVETKFKEITKNVNDFYQIINKMLENKFQFPIHLQIVMNSLKKLKDYQAIHSIDSEQSLQSIQFSINELIQKMEADIQEESDISFYSSNLSQIKTNGRIIVKKEGIINSTLFAGTEINFEKRDSVIRGGKVEAVKTINAGIVGSAKGKSPILYAGETINITEINQAQITMRNEIIFIDEKITNLELKYNEKTERIESNKRLPSY</sequence>
<dbReference type="AlphaFoldDB" id="A0A1S2MAH7"/>
<comment type="caution">
    <text evidence="2">The sequence shown here is derived from an EMBL/GenBank/DDBJ whole genome shotgun (WGS) entry which is preliminary data.</text>
</comment>
<feature type="domain" description="Flagellar Assembly Protein A N-terminal region" evidence="1">
    <location>
        <begin position="106"/>
        <end position="295"/>
    </location>
</feature>
<evidence type="ECO:0000259" key="1">
    <source>
        <dbReference type="Pfam" id="PF20250"/>
    </source>
</evidence>
<protein>
    <recommendedName>
        <fullName evidence="1">Flagellar Assembly Protein A N-terminal region domain-containing protein</fullName>
    </recommendedName>
</protein>
<gene>
    <name evidence="2" type="ORF">BKP45_03140</name>
</gene>
<dbReference type="PANTHER" id="PTHR38032">
    <property type="entry name" value="POLYMERASE-RELATED"/>
    <property type="match status" value="1"/>
</dbReference>
<dbReference type="EMBL" id="MLQS01000001">
    <property type="protein sequence ID" value="OIJ21709.1"/>
    <property type="molecule type" value="Genomic_DNA"/>
</dbReference>
<dbReference type="STRING" id="472963.BKP45_03140"/>
<evidence type="ECO:0000313" key="2">
    <source>
        <dbReference type="EMBL" id="OIJ21709.1"/>
    </source>
</evidence>
<accession>A0A1S2MAH7</accession>
<organism evidence="2 3">
    <name type="scientific">Anaerobacillus alkalidiazotrophicus</name>
    <dbReference type="NCBI Taxonomy" id="472963"/>
    <lineage>
        <taxon>Bacteria</taxon>
        <taxon>Bacillati</taxon>
        <taxon>Bacillota</taxon>
        <taxon>Bacilli</taxon>
        <taxon>Bacillales</taxon>
        <taxon>Bacillaceae</taxon>
        <taxon>Anaerobacillus</taxon>
    </lineage>
</organism>
<evidence type="ECO:0000313" key="3">
    <source>
        <dbReference type="Proteomes" id="UP000180057"/>
    </source>
</evidence>
<dbReference type="Pfam" id="PF03961">
    <property type="entry name" value="FapA"/>
    <property type="match status" value="1"/>
</dbReference>
<dbReference type="InterPro" id="IPR046865">
    <property type="entry name" value="FapA_b_solenoid"/>
</dbReference>
<dbReference type="PANTHER" id="PTHR38032:SF1">
    <property type="entry name" value="RNA-BINDING PROTEIN KHPB N-TERMINAL DOMAIN-CONTAINING PROTEIN"/>
    <property type="match status" value="1"/>
</dbReference>
<proteinExistence type="predicted"/>
<dbReference type="RefSeq" id="WP_071388294.1">
    <property type="nucleotide sequence ID" value="NZ_MLQS01000001.1"/>
</dbReference>
<dbReference type="Proteomes" id="UP000180057">
    <property type="component" value="Unassembled WGS sequence"/>
</dbReference>
<dbReference type="OrthoDB" id="1279at2"/>
<reference evidence="2 3" key="1">
    <citation type="submission" date="2016-10" db="EMBL/GenBank/DDBJ databases">
        <title>Draft genome sequences of four alkaliphilic bacteria belonging to the Anaerobacillus genus.</title>
        <authorList>
            <person name="Bassil N.M."/>
            <person name="Lloyd J.R."/>
        </authorList>
    </citation>
    <scope>NUCLEOTIDE SEQUENCE [LARGE SCALE GENOMIC DNA]</scope>
    <source>
        <strain evidence="2 3">DSM 22531</strain>
    </source>
</reference>
<keyword evidence="3" id="KW-1185">Reference proteome</keyword>
<dbReference type="InterPro" id="IPR005646">
    <property type="entry name" value="FapA"/>
</dbReference>
<dbReference type="InterPro" id="IPR046866">
    <property type="entry name" value="FapA_N"/>
</dbReference>